<feature type="compositionally biased region" description="Polar residues" evidence="1">
    <location>
        <begin position="162"/>
        <end position="176"/>
    </location>
</feature>
<feature type="region of interest" description="Disordered" evidence="1">
    <location>
        <begin position="154"/>
        <end position="189"/>
    </location>
</feature>
<evidence type="ECO:0000313" key="4">
    <source>
        <dbReference type="Proteomes" id="UP001172457"/>
    </source>
</evidence>
<proteinExistence type="predicted"/>
<dbReference type="PANTHER" id="PTHR46250:SF18">
    <property type="entry name" value="MYB_SANT-LIKE DOMAIN-CONTAINING PROTEIN"/>
    <property type="match status" value="1"/>
</dbReference>
<name>A0AA38W998_9ASTR</name>
<dbReference type="Pfam" id="PF12776">
    <property type="entry name" value="Myb_DNA-bind_3"/>
    <property type="match status" value="1"/>
</dbReference>
<gene>
    <name evidence="3" type="ORF">OSB04_026407</name>
</gene>
<dbReference type="AlphaFoldDB" id="A0AA38W998"/>
<dbReference type="PANTHER" id="PTHR46250">
    <property type="entry name" value="MYB/SANT-LIKE DNA-BINDING DOMAIN PROTEIN-RELATED"/>
    <property type="match status" value="1"/>
</dbReference>
<dbReference type="EMBL" id="JARYMX010000007">
    <property type="protein sequence ID" value="KAJ9539901.1"/>
    <property type="molecule type" value="Genomic_DNA"/>
</dbReference>
<organism evidence="3 4">
    <name type="scientific">Centaurea solstitialis</name>
    <name type="common">yellow star-thistle</name>
    <dbReference type="NCBI Taxonomy" id="347529"/>
    <lineage>
        <taxon>Eukaryota</taxon>
        <taxon>Viridiplantae</taxon>
        <taxon>Streptophyta</taxon>
        <taxon>Embryophyta</taxon>
        <taxon>Tracheophyta</taxon>
        <taxon>Spermatophyta</taxon>
        <taxon>Magnoliopsida</taxon>
        <taxon>eudicotyledons</taxon>
        <taxon>Gunneridae</taxon>
        <taxon>Pentapetalae</taxon>
        <taxon>asterids</taxon>
        <taxon>campanulids</taxon>
        <taxon>Asterales</taxon>
        <taxon>Asteraceae</taxon>
        <taxon>Carduoideae</taxon>
        <taxon>Cardueae</taxon>
        <taxon>Centaureinae</taxon>
        <taxon>Centaurea</taxon>
    </lineage>
</organism>
<sequence>MADRRNWTTVEKDLLITILQEIVAAGGRSDNGSFRAGTHEQIVLKMREKIPGINITSKHIHNKMKRLKDKYSAAYDMLNTSGFGWDDAKQCVTVDAQVLEDYLKKHPSKNYVANKPFPQYERLKMVFGKDRATGSLAESAADAMDHINLEEVGAETEEAQVPLSNPSGGVSESSIPTEGEASSKKRKRKTNFAENVVKTIEKGLKSVSEEMSKLVETVSNPNPALQTLPDELYEMGFDSDQCVAISMYFADNPNQLRLYSGMNATFKVEFVKTVLTKLGLWF</sequence>
<dbReference type="InterPro" id="IPR024752">
    <property type="entry name" value="Myb/SANT-like_dom"/>
</dbReference>
<dbReference type="Proteomes" id="UP001172457">
    <property type="component" value="Chromosome 7"/>
</dbReference>
<evidence type="ECO:0000313" key="3">
    <source>
        <dbReference type="EMBL" id="KAJ9539901.1"/>
    </source>
</evidence>
<accession>A0AA38W998</accession>
<comment type="caution">
    <text evidence="3">The sequence shown here is derived from an EMBL/GenBank/DDBJ whole genome shotgun (WGS) entry which is preliminary data.</text>
</comment>
<keyword evidence="4" id="KW-1185">Reference proteome</keyword>
<reference evidence="3" key="1">
    <citation type="submission" date="2023-03" db="EMBL/GenBank/DDBJ databases">
        <title>Chromosome-scale reference genome and RAD-based genetic map of yellow starthistle (Centaurea solstitialis) reveal putative structural variation and QTLs associated with invader traits.</title>
        <authorList>
            <person name="Reatini B."/>
            <person name="Cang F.A."/>
            <person name="Jiang Q."/>
            <person name="Mckibben M.T.W."/>
            <person name="Barker M.S."/>
            <person name="Rieseberg L.H."/>
            <person name="Dlugosch K.M."/>
        </authorList>
    </citation>
    <scope>NUCLEOTIDE SEQUENCE</scope>
    <source>
        <strain evidence="3">CAN-66</strain>
        <tissue evidence="3">Leaf</tissue>
    </source>
</reference>
<evidence type="ECO:0000256" key="1">
    <source>
        <dbReference type="SAM" id="MobiDB-lite"/>
    </source>
</evidence>
<protein>
    <recommendedName>
        <fullName evidence="2">Myb/SANT-like domain-containing protein</fullName>
    </recommendedName>
</protein>
<feature type="domain" description="Myb/SANT-like" evidence="2">
    <location>
        <begin position="6"/>
        <end position="100"/>
    </location>
</feature>
<evidence type="ECO:0000259" key="2">
    <source>
        <dbReference type="Pfam" id="PF12776"/>
    </source>
</evidence>